<dbReference type="Gene3D" id="2.40.160.20">
    <property type="match status" value="1"/>
</dbReference>
<evidence type="ECO:0000313" key="4">
    <source>
        <dbReference type="EMBL" id="QCI79166.1"/>
    </source>
</evidence>
<dbReference type="SUPFAM" id="SSF56925">
    <property type="entry name" value="OMPA-like"/>
    <property type="match status" value="1"/>
</dbReference>
<evidence type="ECO:0000256" key="2">
    <source>
        <dbReference type="SAM" id="SignalP"/>
    </source>
</evidence>
<evidence type="ECO:0000313" key="5">
    <source>
        <dbReference type="Proteomes" id="UP000298714"/>
    </source>
</evidence>
<dbReference type="InterPro" id="IPR027385">
    <property type="entry name" value="Beta-barrel_OMP"/>
</dbReference>
<dbReference type="InterPro" id="IPR011250">
    <property type="entry name" value="OMP/PagP_B-barrel"/>
</dbReference>
<dbReference type="Pfam" id="PF13505">
    <property type="entry name" value="OMP_b-brl"/>
    <property type="match status" value="1"/>
</dbReference>
<organism evidence="4 5">
    <name type="scientific">Hankyongella ginsenosidimutans</name>
    <dbReference type="NCBI Taxonomy" id="1763828"/>
    <lineage>
        <taxon>Bacteria</taxon>
        <taxon>Pseudomonadati</taxon>
        <taxon>Pseudomonadota</taxon>
        <taxon>Alphaproteobacteria</taxon>
        <taxon>Sphingomonadales</taxon>
        <taxon>Sphingomonadaceae</taxon>
        <taxon>Hankyongella</taxon>
    </lineage>
</organism>
<dbReference type="EMBL" id="CP039704">
    <property type="protein sequence ID" value="QCI79166.1"/>
    <property type="molecule type" value="Genomic_DNA"/>
</dbReference>
<feature type="signal peptide" evidence="2">
    <location>
        <begin position="1"/>
        <end position="34"/>
    </location>
</feature>
<protein>
    <submittedName>
        <fullName evidence="4">Porin family protein</fullName>
    </submittedName>
</protein>
<gene>
    <name evidence="4" type="ORF">E6W36_05170</name>
</gene>
<dbReference type="Proteomes" id="UP000298714">
    <property type="component" value="Chromosome"/>
</dbReference>
<reference evidence="5" key="1">
    <citation type="submission" date="2019-04" db="EMBL/GenBank/DDBJ databases">
        <title>Complete genome sequence of Sphingomonas sp. W1-2-3.</title>
        <authorList>
            <person name="Im W.T."/>
        </authorList>
    </citation>
    <scope>NUCLEOTIDE SEQUENCE [LARGE SCALE GENOMIC DNA]</scope>
    <source>
        <strain evidence="5">W1-2-3</strain>
    </source>
</reference>
<accession>A0A4D7CB86</accession>
<keyword evidence="1 2" id="KW-0732">Signal</keyword>
<evidence type="ECO:0000256" key="1">
    <source>
        <dbReference type="ARBA" id="ARBA00022729"/>
    </source>
</evidence>
<feature type="domain" description="Outer membrane protein beta-barrel" evidence="3">
    <location>
        <begin position="21"/>
        <end position="244"/>
    </location>
</feature>
<dbReference type="KEGG" id="hgn:E6W36_05170"/>
<sequence length="244" mass="26197">MPWPFWLPISGDSTMRILFVTVAAVLSAVAPAHADNGWYVSAFGGGATQLDQSSRGVDIATDAVRNVDVSFKTGFALGGSVGYIFDGLLLGRVRTEIEYAYRQASVRRGRTSETDAQFSSDNSSGSVMANVLLDLNTGLLVKPYLGVGVGVAGIESDTVYRTAGQPEDGGVQFGGDTDFRFAFQLIGGVSVPLPGPFEVFSDVRYYRPTNVAFEGVDRLTGDIVSRANSEFEVIQYQAGVRYKF</sequence>
<dbReference type="AlphaFoldDB" id="A0A4D7CB86"/>
<evidence type="ECO:0000259" key="3">
    <source>
        <dbReference type="Pfam" id="PF13505"/>
    </source>
</evidence>
<keyword evidence="5" id="KW-1185">Reference proteome</keyword>
<feature type="chain" id="PRO_5020624531" evidence="2">
    <location>
        <begin position="35"/>
        <end position="244"/>
    </location>
</feature>
<name>A0A4D7CB86_9SPHN</name>
<proteinExistence type="predicted"/>